<evidence type="ECO:0000256" key="1">
    <source>
        <dbReference type="ARBA" id="ARBA00023054"/>
    </source>
</evidence>
<proteinExistence type="predicted"/>
<reference evidence="3" key="2">
    <citation type="submission" date="2025-09" db="UniProtKB">
        <authorList>
            <consortium name="Ensembl"/>
        </authorList>
    </citation>
    <scope>IDENTIFICATION</scope>
</reference>
<feature type="region of interest" description="Disordered" evidence="2">
    <location>
        <begin position="1"/>
        <end position="31"/>
    </location>
</feature>
<dbReference type="AlphaFoldDB" id="A0A3B4A1K1"/>
<dbReference type="PANTHER" id="PTHR28638">
    <property type="entry name" value="CELL CYCLE PROGRESSION PROTEIN 1"/>
    <property type="match status" value="1"/>
</dbReference>
<dbReference type="STRING" id="409849.ENSPMGP00000010655"/>
<accession>A0A3B4A1K1</accession>
<keyword evidence="4" id="KW-1185">Reference proteome</keyword>
<evidence type="ECO:0000256" key="2">
    <source>
        <dbReference type="SAM" id="MobiDB-lite"/>
    </source>
</evidence>
<protein>
    <recommendedName>
        <fullName evidence="5">Pre-B-cell leukemia homeobox interacting protein 1b</fullName>
    </recommendedName>
</protein>
<dbReference type="InterPro" id="IPR051990">
    <property type="entry name" value="CCPG1/PBIP1"/>
</dbReference>
<evidence type="ECO:0008006" key="5">
    <source>
        <dbReference type="Google" id="ProtNLM"/>
    </source>
</evidence>
<dbReference type="Ensembl" id="ENSPMGT00000011362.1">
    <property type="protein sequence ID" value="ENSPMGP00000010655.1"/>
    <property type="gene ID" value="ENSPMGG00000008770.1"/>
</dbReference>
<feature type="compositionally biased region" description="Polar residues" evidence="2">
    <location>
        <begin position="1"/>
        <end position="22"/>
    </location>
</feature>
<dbReference type="Proteomes" id="UP000261520">
    <property type="component" value="Unplaced"/>
</dbReference>
<organism evidence="3 4">
    <name type="scientific">Periophthalmus magnuspinnatus</name>
    <dbReference type="NCBI Taxonomy" id="409849"/>
    <lineage>
        <taxon>Eukaryota</taxon>
        <taxon>Metazoa</taxon>
        <taxon>Chordata</taxon>
        <taxon>Craniata</taxon>
        <taxon>Vertebrata</taxon>
        <taxon>Euteleostomi</taxon>
        <taxon>Actinopterygii</taxon>
        <taxon>Neopterygii</taxon>
        <taxon>Teleostei</taxon>
        <taxon>Neoteleostei</taxon>
        <taxon>Acanthomorphata</taxon>
        <taxon>Gobiaria</taxon>
        <taxon>Gobiiformes</taxon>
        <taxon>Gobioidei</taxon>
        <taxon>Gobiidae</taxon>
        <taxon>Oxudercinae</taxon>
        <taxon>Periophthalmus</taxon>
    </lineage>
</organism>
<dbReference type="PANTHER" id="PTHR28638:SF3">
    <property type="entry name" value="PRE-B-CELL LEUKEMIA TRANSCRIPTION FACTOR-INTERACTING PROTEIN 1 ISOFORM X1"/>
    <property type="match status" value="1"/>
</dbReference>
<sequence>PVDSGQSSTEPESFSDSYSHLSPSADETPAPPLSKNLHSVYHLINVFICCTTVDPTEPAPETEPELRRRRLEALEKIGQCDEEEEAEEDFQLPQRDEDSGITLNKCILGAVILLGLGTIFMSGKERCASTTVQNCLLTELSISAAATAPLSGQMENHSHKPGDHQMHKKDKYDRGVTKDWKDGEKSESKKEKKQRKDGGKTEGKEKEWKKDKSEGGGFEKRYKEDKHAKQKDEVKEWKTKQKDEAKEWKTKQKDEAKEWKTKQKDEAKEWKTKQKNEAKEWKKDKSNRGDEGKPWKEKKEKKEWTYEGDKKHKHDQVKEGRSKENKYSQETHKGPGDKHWKKGRDDYKEEKDKYEKKHWKGRDEYESRNRKDDGERREKGKEKKWAKDEKKQWKNEDKEKKRVEFKEKKHQKEWEEGHFEKYNKHKSSEDKDHTWNDKKPKPKVGQPEYWSRQRERLQHSSKPQHPCDSPDTCAQAEGVQPVLLSEFESILKNYLSKAEKAGVEPSHIAELQKLATEMFQNGVFPHDQMSFQDYVEDVGDILEDLVEGEDGSEEEEDSAIEDEMEGFEMEVMEKFMLPGKKEGVKAEFGKESGRGRG</sequence>
<feature type="compositionally biased region" description="Basic and acidic residues" evidence="2">
    <location>
        <begin position="156"/>
        <end position="439"/>
    </location>
</feature>
<name>A0A3B4A1K1_9GOBI</name>
<evidence type="ECO:0000313" key="3">
    <source>
        <dbReference type="Ensembl" id="ENSPMGP00000010655.1"/>
    </source>
</evidence>
<keyword evidence="1" id="KW-0175">Coiled coil</keyword>
<dbReference type="GO" id="GO:0016020">
    <property type="term" value="C:membrane"/>
    <property type="evidence" value="ECO:0007669"/>
    <property type="project" value="TreeGrafter"/>
</dbReference>
<reference evidence="3" key="1">
    <citation type="submission" date="2025-08" db="UniProtKB">
        <authorList>
            <consortium name="Ensembl"/>
        </authorList>
    </citation>
    <scope>IDENTIFICATION</scope>
</reference>
<evidence type="ECO:0000313" key="4">
    <source>
        <dbReference type="Proteomes" id="UP000261520"/>
    </source>
</evidence>
<feature type="region of interest" description="Disordered" evidence="2">
    <location>
        <begin position="151"/>
        <end position="474"/>
    </location>
</feature>